<organism evidence="5 6">
    <name type="scientific">Croceibacterium soli</name>
    <dbReference type="NCBI Taxonomy" id="1739690"/>
    <lineage>
        <taxon>Bacteria</taxon>
        <taxon>Pseudomonadati</taxon>
        <taxon>Pseudomonadota</taxon>
        <taxon>Alphaproteobacteria</taxon>
        <taxon>Sphingomonadales</taxon>
        <taxon>Erythrobacteraceae</taxon>
        <taxon>Croceibacterium</taxon>
    </lineage>
</organism>
<evidence type="ECO:0000256" key="1">
    <source>
        <dbReference type="RuleBase" id="RU004003"/>
    </source>
</evidence>
<dbReference type="Pfam" id="PF13629">
    <property type="entry name" value="T2SS-T3SS_pil_N"/>
    <property type="match status" value="1"/>
</dbReference>
<comment type="caution">
    <text evidence="5">The sequence shown here is derived from an EMBL/GenBank/DDBJ whole genome shotgun (WGS) entry which is preliminary data.</text>
</comment>
<evidence type="ECO:0000256" key="2">
    <source>
        <dbReference type="SAM" id="SignalP"/>
    </source>
</evidence>
<keyword evidence="2" id="KW-0732">Signal</keyword>
<dbReference type="RefSeq" id="WP_160746476.1">
    <property type="nucleotide sequence ID" value="NZ_WTYK01000004.1"/>
</dbReference>
<name>A0A6I4URL7_9SPHN</name>
<dbReference type="EMBL" id="WTYK01000004">
    <property type="protein sequence ID" value="MXP41620.1"/>
    <property type="molecule type" value="Genomic_DNA"/>
</dbReference>
<keyword evidence="6" id="KW-1185">Reference proteome</keyword>
<dbReference type="Proteomes" id="UP000469159">
    <property type="component" value="Unassembled WGS sequence"/>
</dbReference>
<feature type="signal peptide" evidence="2">
    <location>
        <begin position="1"/>
        <end position="27"/>
    </location>
</feature>
<dbReference type="OrthoDB" id="9775455at2"/>
<feature type="domain" description="Pilus formation protein N-terminal" evidence="4">
    <location>
        <begin position="38"/>
        <end position="105"/>
    </location>
</feature>
<comment type="similarity">
    <text evidence="1">Belongs to the bacterial secretin family.</text>
</comment>
<dbReference type="AlphaFoldDB" id="A0A6I4URL7"/>
<accession>A0A6I4URL7</accession>
<gene>
    <name evidence="5" type="ORF">GRI75_08190</name>
</gene>
<reference evidence="5 6" key="1">
    <citation type="submission" date="2019-12" db="EMBL/GenBank/DDBJ databases">
        <title>Genomic-based taxomic classification of the family Erythrobacteraceae.</title>
        <authorList>
            <person name="Xu L."/>
        </authorList>
    </citation>
    <scope>NUCLEOTIDE SEQUENCE [LARGE SCALE GENOMIC DNA]</scope>
    <source>
        <strain evidence="5 6">MCCC 1K02066</strain>
    </source>
</reference>
<dbReference type="Pfam" id="PF00263">
    <property type="entry name" value="Secretin"/>
    <property type="match status" value="1"/>
</dbReference>
<dbReference type="InterPro" id="IPR032789">
    <property type="entry name" value="T2SS-T3SS_pil_N"/>
</dbReference>
<dbReference type="InterPro" id="IPR050810">
    <property type="entry name" value="Bact_Secretion_Sys_Channel"/>
</dbReference>
<proteinExistence type="inferred from homology"/>
<sequence>MVRNIARSTASAALALALLGTAVPASAQLLENGVHGGSLEVPVNKSQVVSADQPIAKAMVGNAAIADVVPLTDRSIYVLGKAMGTTSLTLYDRGGRVLVVMDIAVGPDAQGYREQIARLVPGTQIDAQISGNSLILTGMANDAGAISRAVQLAQTYAGENVVNMIGLGASQQVMLEVKFAEVRREIGEDIGVRGFANGDNFDGAFGGGASVVPGADGRPVFEIGSILNSFGVFGTTFRALGLDFEAYLNALENKGFAKTLAEPTLVALSGETASFLAGGEFPIPVVQSGGGGDDGASSITVEFKPFGVSLGFTPTVLGDGTINLKVEPEVSAIDPAASLQLNGISIPGLQTRRASTTLELRNGESFAIAGLLQRNFQTTINQVPLLGGIPILGALFRSTEFQKGETELLIVVTPRLVAPIRPSQVRLPTDRVKDPDVGAAVLLGEAYDPVPAGELAAQPAEGSGDYEY</sequence>
<dbReference type="PRINTS" id="PR00811">
    <property type="entry name" value="BCTERIALGSPD"/>
</dbReference>
<dbReference type="PANTHER" id="PTHR30332">
    <property type="entry name" value="PROBABLE GENERAL SECRETION PATHWAY PROTEIN D"/>
    <property type="match status" value="1"/>
</dbReference>
<evidence type="ECO:0000259" key="3">
    <source>
        <dbReference type="Pfam" id="PF00263"/>
    </source>
</evidence>
<dbReference type="GO" id="GO:0015627">
    <property type="term" value="C:type II protein secretion system complex"/>
    <property type="evidence" value="ECO:0007669"/>
    <property type="project" value="TreeGrafter"/>
</dbReference>
<dbReference type="GO" id="GO:0009306">
    <property type="term" value="P:protein secretion"/>
    <property type="evidence" value="ECO:0007669"/>
    <property type="project" value="InterPro"/>
</dbReference>
<dbReference type="InterPro" id="IPR004846">
    <property type="entry name" value="T2SS/T3SS_dom"/>
</dbReference>
<protein>
    <submittedName>
        <fullName evidence="5">Type II and III secretion system protein family protein</fullName>
    </submittedName>
</protein>
<feature type="domain" description="Type II/III secretion system secretin-like" evidence="3">
    <location>
        <begin position="250"/>
        <end position="417"/>
    </location>
</feature>
<evidence type="ECO:0000313" key="5">
    <source>
        <dbReference type="EMBL" id="MXP41620.1"/>
    </source>
</evidence>
<dbReference type="PANTHER" id="PTHR30332:SF17">
    <property type="entry name" value="TYPE IV PILIATION SYSTEM PROTEIN DR_0774-RELATED"/>
    <property type="match status" value="1"/>
</dbReference>
<evidence type="ECO:0000313" key="6">
    <source>
        <dbReference type="Proteomes" id="UP000469159"/>
    </source>
</evidence>
<dbReference type="InterPro" id="IPR001775">
    <property type="entry name" value="GspD/PilQ"/>
</dbReference>
<feature type="chain" id="PRO_5026228887" evidence="2">
    <location>
        <begin position="28"/>
        <end position="468"/>
    </location>
</feature>
<evidence type="ECO:0000259" key="4">
    <source>
        <dbReference type="Pfam" id="PF13629"/>
    </source>
</evidence>